<dbReference type="PRINTS" id="PR00455">
    <property type="entry name" value="HTHTETR"/>
</dbReference>
<protein>
    <submittedName>
        <fullName evidence="4">TetR/AcrR family transcriptional regulator</fullName>
    </submittedName>
</protein>
<feature type="DNA-binding region" description="H-T-H motif" evidence="2">
    <location>
        <begin position="41"/>
        <end position="60"/>
    </location>
</feature>
<dbReference type="InterPro" id="IPR023772">
    <property type="entry name" value="DNA-bd_HTH_TetR-type_CS"/>
</dbReference>
<accession>A0ABS2ELG4</accession>
<dbReference type="PROSITE" id="PS01081">
    <property type="entry name" value="HTH_TETR_1"/>
    <property type="match status" value="1"/>
</dbReference>
<dbReference type="SUPFAM" id="SSF46689">
    <property type="entry name" value="Homeodomain-like"/>
    <property type="match status" value="1"/>
</dbReference>
<dbReference type="InterPro" id="IPR001647">
    <property type="entry name" value="HTH_TetR"/>
</dbReference>
<proteinExistence type="predicted"/>
<keyword evidence="1 2" id="KW-0238">DNA-binding</keyword>
<evidence type="ECO:0000259" key="3">
    <source>
        <dbReference type="PROSITE" id="PS50977"/>
    </source>
</evidence>
<sequence length="207" mass="23427">MAEVRSEYEKALMEATMPAGKRKVLLAALQLFAKQGFDRTTTAEIAKEAGVSEGLIYKYFKSKDSLLEELSKSFYDQFRNTFLEGVGEYATLDELVTAFMRDRLNFARENFALIRIIGQEVFMNPSFRTAIANVVVNNGHINKYIAEIKAKYPDANPDLNPELLLRGVLGPLFSYALITNLFHLKSDDEDGSLTNLHRQLMLVFKGK</sequence>
<evidence type="ECO:0000256" key="1">
    <source>
        <dbReference type="ARBA" id="ARBA00023125"/>
    </source>
</evidence>
<evidence type="ECO:0000313" key="5">
    <source>
        <dbReference type="Proteomes" id="UP000776629"/>
    </source>
</evidence>
<keyword evidence="5" id="KW-1185">Reference proteome</keyword>
<dbReference type="Proteomes" id="UP000776629">
    <property type="component" value="Unassembled WGS sequence"/>
</dbReference>
<dbReference type="PANTHER" id="PTHR43479:SF11">
    <property type="entry name" value="ACREF_ENVCD OPERON REPRESSOR-RELATED"/>
    <property type="match status" value="1"/>
</dbReference>
<comment type="caution">
    <text evidence="4">The sequence shown here is derived from an EMBL/GenBank/DDBJ whole genome shotgun (WGS) entry which is preliminary data.</text>
</comment>
<evidence type="ECO:0000313" key="4">
    <source>
        <dbReference type="EMBL" id="MBM6753211.1"/>
    </source>
</evidence>
<organism evidence="4 5">
    <name type="scientific">Limosilactobacillus alvi</name>
    <dbReference type="NCBI Taxonomy" id="990412"/>
    <lineage>
        <taxon>Bacteria</taxon>
        <taxon>Bacillati</taxon>
        <taxon>Bacillota</taxon>
        <taxon>Bacilli</taxon>
        <taxon>Lactobacillales</taxon>
        <taxon>Lactobacillaceae</taxon>
        <taxon>Limosilactobacillus</taxon>
    </lineage>
</organism>
<dbReference type="Gene3D" id="1.10.357.10">
    <property type="entry name" value="Tetracycline Repressor, domain 2"/>
    <property type="match status" value="1"/>
</dbReference>
<gene>
    <name evidence="4" type="ORF">H5993_00310</name>
</gene>
<reference evidence="4 5" key="1">
    <citation type="journal article" date="2021" name="Sci. Rep.">
        <title>The distribution of antibiotic resistance genes in chicken gut microbiota commensals.</title>
        <authorList>
            <person name="Juricova H."/>
            <person name="Matiasovicova J."/>
            <person name="Kubasova T."/>
            <person name="Cejkova D."/>
            <person name="Rychlik I."/>
        </authorList>
    </citation>
    <scope>NUCLEOTIDE SEQUENCE [LARGE SCALE GENOMIC DNA]</scope>
    <source>
        <strain evidence="4 5">An810</strain>
    </source>
</reference>
<dbReference type="InterPro" id="IPR009057">
    <property type="entry name" value="Homeodomain-like_sf"/>
</dbReference>
<dbReference type="InterPro" id="IPR050624">
    <property type="entry name" value="HTH-type_Tx_Regulator"/>
</dbReference>
<dbReference type="PANTHER" id="PTHR43479">
    <property type="entry name" value="ACREF/ENVCD OPERON REPRESSOR-RELATED"/>
    <property type="match status" value="1"/>
</dbReference>
<dbReference type="EMBL" id="JACJJQ010000001">
    <property type="protein sequence ID" value="MBM6753211.1"/>
    <property type="molecule type" value="Genomic_DNA"/>
</dbReference>
<name>A0ABS2ELG4_9LACO</name>
<feature type="domain" description="HTH tetR-type" evidence="3">
    <location>
        <begin position="18"/>
        <end position="78"/>
    </location>
</feature>
<dbReference type="PROSITE" id="PS50977">
    <property type="entry name" value="HTH_TETR_2"/>
    <property type="match status" value="1"/>
</dbReference>
<evidence type="ECO:0000256" key="2">
    <source>
        <dbReference type="PROSITE-ProRule" id="PRU00335"/>
    </source>
</evidence>
<dbReference type="RefSeq" id="WP_204775775.1">
    <property type="nucleotide sequence ID" value="NZ_JACJJQ010000001.1"/>
</dbReference>
<dbReference type="Pfam" id="PF00440">
    <property type="entry name" value="TetR_N"/>
    <property type="match status" value="1"/>
</dbReference>